<protein>
    <submittedName>
        <fullName evidence="5">GNAT family N-acetyltransferase</fullName>
    </submittedName>
</protein>
<comment type="similarity">
    <text evidence="3">Belongs to the acetyltransferase family. RimJ subfamily.</text>
</comment>
<evidence type="ECO:0000313" key="5">
    <source>
        <dbReference type="EMBL" id="PZR03560.1"/>
    </source>
</evidence>
<name>A0A2W5SM15_9CORY</name>
<dbReference type="GO" id="GO:0008999">
    <property type="term" value="F:protein-N-terminal-alanine acetyltransferase activity"/>
    <property type="evidence" value="ECO:0007669"/>
    <property type="project" value="TreeGrafter"/>
</dbReference>
<dbReference type="PROSITE" id="PS51186">
    <property type="entry name" value="GNAT"/>
    <property type="match status" value="1"/>
</dbReference>
<sequence length="241" mass="26073">MGVLTRLLDRVGVGSVKDRDLYRRYGVKPSSAHPGWPEETQVLHVPGGAVRLRPVVKDDGPEWARLRRNDEATLRAVEPTANDSWDEVHTVPSWLSVVDSLYESAAQGASVPFAVECDGKFAGQVTVGGIEHGSLSTCWIGYWVASPFWGCGVGTATVALGVDAAMLSMGVHRVEATVLPENAASISVLENVGFHYEGELVRSINIDGQWRDHFLYALTSEECPGGVVSRLESSGRGRRES</sequence>
<dbReference type="AlphaFoldDB" id="A0A2W5SM15"/>
<comment type="caution">
    <text evidence="5">The sequence shown here is derived from an EMBL/GenBank/DDBJ whole genome shotgun (WGS) entry which is preliminary data.</text>
</comment>
<feature type="domain" description="N-acetyltransferase" evidence="4">
    <location>
        <begin position="72"/>
        <end position="221"/>
    </location>
</feature>
<dbReference type="GO" id="GO:0005737">
    <property type="term" value="C:cytoplasm"/>
    <property type="evidence" value="ECO:0007669"/>
    <property type="project" value="TreeGrafter"/>
</dbReference>
<gene>
    <name evidence="5" type="ORF">DI525_09720</name>
</gene>
<dbReference type="Proteomes" id="UP000249432">
    <property type="component" value="Unassembled WGS sequence"/>
</dbReference>
<evidence type="ECO:0000256" key="3">
    <source>
        <dbReference type="ARBA" id="ARBA00038502"/>
    </source>
</evidence>
<dbReference type="PANTHER" id="PTHR43792">
    <property type="entry name" value="GNAT FAMILY, PUTATIVE (AFU_ORTHOLOGUE AFUA_3G00765)-RELATED-RELATED"/>
    <property type="match status" value="1"/>
</dbReference>
<accession>A0A2W5SM15</accession>
<dbReference type="InterPro" id="IPR051531">
    <property type="entry name" value="N-acetyltransferase"/>
</dbReference>
<dbReference type="InterPro" id="IPR016181">
    <property type="entry name" value="Acyl_CoA_acyltransferase"/>
</dbReference>
<organism evidence="5 6">
    <name type="scientific">Corynebacterium kroppenstedtii</name>
    <dbReference type="NCBI Taxonomy" id="161879"/>
    <lineage>
        <taxon>Bacteria</taxon>
        <taxon>Bacillati</taxon>
        <taxon>Actinomycetota</taxon>
        <taxon>Actinomycetes</taxon>
        <taxon>Mycobacteriales</taxon>
        <taxon>Corynebacteriaceae</taxon>
        <taxon>Corynebacterium</taxon>
    </lineage>
</organism>
<reference evidence="5 6" key="1">
    <citation type="submission" date="2017-08" db="EMBL/GenBank/DDBJ databases">
        <title>Infants hospitalized years apart are colonized by the same room-sourced microbial strains.</title>
        <authorList>
            <person name="Brooks B."/>
            <person name="Olm M.R."/>
            <person name="Firek B.A."/>
            <person name="Baker R."/>
            <person name="Thomas B.C."/>
            <person name="Morowitz M.J."/>
            <person name="Banfield J.F."/>
        </authorList>
    </citation>
    <scope>NUCLEOTIDE SEQUENCE [LARGE SCALE GENOMIC DNA]</scope>
    <source>
        <strain evidence="5">S2_003_000_R1_3</strain>
    </source>
</reference>
<dbReference type="SUPFAM" id="SSF55729">
    <property type="entry name" value="Acyl-CoA N-acyltransferases (Nat)"/>
    <property type="match status" value="1"/>
</dbReference>
<dbReference type="EMBL" id="QFRA01000035">
    <property type="protein sequence ID" value="PZR03560.1"/>
    <property type="molecule type" value="Genomic_DNA"/>
</dbReference>
<dbReference type="RefSeq" id="WP_303735503.1">
    <property type="nucleotide sequence ID" value="NZ_CAKZHK010000008.1"/>
</dbReference>
<keyword evidence="2" id="KW-0012">Acyltransferase</keyword>
<keyword evidence="1 5" id="KW-0808">Transferase</keyword>
<evidence type="ECO:0000256" key="2">
    <source>
        <dbReference type="ARBA" id="ARBA00023315"/>
    </source>
</evidence>
<dbReference type="PANTHER" id="PTHR43792:SF8">
    <property type="entry name" value="[RIBOSOMAL PROTEIN US5]-ALANINE N-ACETYLTRANSFERASE"/>
    <property type="match status" value="1"/>
</dbReference>
<dbReference type="Gene3D" id="3.40.630.30">
    <property type="match status" value="1"/>
</dbReference>
<proteinExistence type="inferred from homology"/>
<dbReference type="InterPro" id="IPR000182">
    <property type="entry name" value="GNAT_dom"/>
</dbReference>
<evidence type="ECO:0000313" key="6">
    <source>
        <dbReference type="Proteomes" id="UP000249432"/>
    </source>
</evidence>
<evidence type="ECO:0000259" key="4">
    <source>
        <dbReference type="PROSITE" id="PS51186"/>
    </source>
</evidence>
<evidence type="ECO:0000256" key="1">
    <source>
        <dbReference type="ARBA" id="ARBA00022679"/>
    </source>
</evidence>
<dbReference type="Pfam" id="PF13302">
    <property type="entry name" value="Acetyltransf_3"/>
    <property type="match status" value="1"/>
</dbReference>